<protein>
    <submittedName>
        <fullName evidence="2">Uncharacterized protein</fullName>
    </submittedName>
</protein>
<feature type="region of interest" description="Disordered" evidence="1">
    <location>
        <begin position="159"/>
        <end position="214"/>
    </location>
</feature>
<proteinExistence type="predicted"/>
<accession>A0AA39XD18</accession>
<dbReference type="Proteomes" id="UP001175000">
    <property type="component" value="Unassembled WGS sequence"/>
</dbReference>
<comment type="caution">
    <text evidence="2">The sequence shown here is derived from an EMBL/GenBank/DDBJ whole genome shotgun (WGS) entry which is preliminary data.</text>
</comment>
<reference evidence="2" key="1">
    <citation type="submission" date="2023-06" db="EMBL/GenBank/DDBJ databases">
        <title>Genome-scale phylogeny and comparative genomics of the fungal order Sordariales.</title>
        <authorList>
            <consortium name="Lawrence Berkeley National Laboratory"/>
            <person name="Hensen N."/>
            <person name="Bonometti L."/>
            <person name="Westerberg I."/>
            <person name="Brannstrom I.O."/>
            <person name="Guillou S."/>
            <person name="Cros-Aarteil S."/>
            <person name="Calhoun S."/>
            <person name="Haridas S."/>
            <person name="Kuo A."/>
            <person name="Mondo S."/>
            <person name="Pangilinan J."/>
            <person name="Riley R."/>
            <person name="Labutti K."/>
            <person name="Andreopoulos B."/>
            <person name="Lipzen A."/>
            <person name="Chen C."/>
            <person name="Yanf M."/>
            <person name="Daum C."/>
            <person name="Ng V."/>
            <person name="Clum A."/>
            <person name="Steindorff A."/>
            <person name="Ohm R."/>
            <person name="Martin F."/>
            <person name="Silar P."/>
            <person name="Natvig D."/>
            <person name="Lalanne C."/>
            <person name="Gautier V."/>
            <person name="Ament-Velasquez S.L."/>
            <person name="Kruys A."/>
            <person name="Hutchinson M.I."/>
            <person name="Powell A.J."/>
            <person name="Barry K."/>
            <person name="Miller A.N."/>
            <person name="Grigoriev I.V."/>
            <person name="Debuchy R."/>
            <person name="Gladieux P."/>
            <person name="Thoren M.H."/>
            <person name="Johannesson H."/>
        </authorList>
    </citation>
    <scope>NUCLEOTIDE SEQUENCE</scope>
    <source>
        <strain evidence="2">CBS 606.72</strain>
    </source>
</reference>
<organism evidence="2 3">
    <name type="scientific">Immersiella caudata</name>
    <dbReference type="NCBI Taxonomy" id="314043"/>
    <lineage>
        <taxon>Eukaryota</taxon>
        <taxon>Fungi</taxon>
        <taxon>Dikarya</taxon>
        <taxon>Ascomycota</taxon>
        <taxon>Pezizomycotina</taxon>
        <taxon>Sordariomycetes</taxon>
        <taxon>Sordariomycetidae</taxon>
        <taxon>Sordariales</taxon>
        <taxon>Lasiosphaeriaceae</taxon>
        <taxon>Immersiella</taxon>
    </lineage>
</organism>
<dbReference type="EMBL" id="JAULSU010000001">
    <property type="protein sequence ID" value="KAK0631450.1"/>
    <property type="molecule type" value="Genomic_DNA"/>
</dbReference>
<name>A0AA39XD18_9PEZI</name>
<evidence type="ECO:0000313" key="3">
    <source>
        <dbReference type="Proteomes" id="UP001175000"/>
    </source>
</evidence>
<evidence type="ECO:0000256" key="1">
    <source>
        <dbReference type="SAM" id="MobiDB-lite"/>
    </source>
</evidence>
<feature type="region of interest" description="Disordered" evidence="1">
    <location>
        <begin position="80"/>
        <end position="136"/>
    </location>
</feature>
<keyword evidence="3" id="KW-1185">Reference proteome</keyword>
<dbReference type="AlphaFoldDB" id="A0AA39XD18"/>
<feature type="compositionally biased region" description="Basic and acidic residues" evidence="1">
    <location>
        <begin position="89"/>
        <end position="117"/>
    </location>
</feature>
<evidence type="ECO:0000313" key="2">
    <source>
        <dbReference type="EMBL" id="KAK0631450.1"/>
    </source>
</evidence>
<sequence length="214" mass="23245">MDQAKAEPNMECEPTCWLPKDRDSHLYTEHGLGRFLSFEDQRAGVRVEDRYTPIPLQDLANSASTALEAARAKVRIEASAKKLKKDKKAKKEKEKEREKEKGEGEGEGEGGDRRCGEFAEGQGAAPQGVPANTNANTSQLPPYVVLILAARTPVISPQPTRIRKSNRHPAVQGYGRSNAQATPPLTPTLGHHLGPGTQYTDDMAALDHFGAGPP</sequence>
<gene>
    <name evidence="2" type="ORF">B0T14DRAFT_559243</name>
</gene>